<comment type="caution">
    <text evidence="1">The sequence shown here is derived from an EMBL/GenBank/DDBJ whole genome shotgun (WGS) entry which is preliminary data.</text>
</comment>
<evidence type="ECO:0000313" key="1">
    <source>
        <dbReference type="EMBL" id="MFI2474380.1"/>
    </source>
</evidence>
<protein>
    <submittedName>
        <fullName evidence="1">Uncharacterized protein</fullName>
    </submittedName>
</protein>
<dbReference type="Proteomes" id="UP001611415">
    <property type="component" value="Unassembled WGS sequence"/>
</dbReference>
<sequence length="41" mass="4159">MPNSAHLITIGVDIDRTGAAPRPDACQALDQLAGDIVTALG</sequence>
<dbReference type="RefSeq" id="WP_357405115.1">
    <property type="nucleotide sequence ID" value="NZ_JBEYCD010000006.1"/>
</dbReference>
<organism evidence="1 2">
    <name type="scientific">Nocardia xishanensis</name>
    <dbReference type="NCBI Taxonomy" id="238964"/>
    <lineage>
        <taxon>Bacteria</taxon>
        <taxon>Bacillati</taxon>
        <taxon>Actinomycetota</taxon>
        <taxon>Actinomycetes</taxon>
        <taxon>Mycobacteriales</taxon>
        <taxon>Nocardiaceae</taxon>
        <taxon>Nocardia</taxon>
    </lineage>
</organism>
<keyword evidence="2" id="KW-1185">Reference proteome</keyword>
<proteinExistence type="predicted"/>
<evidence type="ECO:0000313" key="2">
    <source>
        <dbReference type="Proteomes" id="UP001611415"/>
    </source>
</evidence>
<name>A0ABW7WZV6_9NOCA</name>
<dbReference type="EMBL" id="JBIRYO010000007">
    <property type="protein sequence ID" value="MFI2474380.1"/>
    <property type="molecule type" value="Genomic_DNA"/>
</dbReference>
<gene>
    <name evidence="1" type="ORF">ACH49W_13480</name>
</gene>
<reference evidence="1 2" key="1">
    <citation type="submission" date="2024-10" db="EMBL/GenBank/DDBJ databases">
        <title>The Natural Products Discovery Center: Release of the First 8490 Sequenced Strains for Exploring Actinobacteria Biosynthetic Diversity.</title>
        <authorList>
            <person name="Kalkreuter E."/>
            <person name="Kautsar S.A."/>
            <person name="Yang D."/>
            <person name="Bader C.D."/>
            <person name="Teijaro C.N."/>
            <person name="Fluegel L."/>
            <person name="Davis C.M."/>
            <person name="Simpson J.R."/>
            <person name="Lauterbach L."/>
            <person name="Steele A.D."/>
            <person name="Gui C."/>
            <person name="Meng S."/>
            <person name="Li G."/>
            <person name="Viehrig K."/>
            <person name="Ye F."/>
            <person name="Su P."/>
            <person name="Kiefer A.F."/>
            <person name="Nichols A."/>
            <person name="Cepeda A.J."/>
            <person name="Yan W."/>
            <person name="Fan B."/>
            <person name="Jiang Y."/>
            <person name="Adhikari A."/>
            <person name="Zheng C.-J."/>
            <person name="Schuster L."/>
            <person name="Cowan T.M."/>
            <person name="Smanski M.J."/>
            <person name="Chevrette M.G."/>
            <person name="De Carvalho L.P.S."/>
            <person name="Shen B."/>
        </authorList>
    </citation>
    <scope>NUCLEOTIDE SEQUENCE [LARGE SCALE GENOMIC DNA]</scope>
    <source>
        <strain evidence="1 2">NPDC019275</strain>
    </source>
</reference>
<accession>A0ABW7WZV6</accession>